<comment type="caution">
    <text evidence="1">The sequence shown here is derived from an EMBL/GenBank/DDBJ whole genome shotgun (WGS) entry which is preliminary data.</text>
</comment>
<evidence type="ECO:0000313" key="2">
    <source>
        <dbReference type="Proteomes" id="UP000824782"/>
    </source>
</evidence>
<accession>A0AAV6YIM6</accession>
<reference evidence="1" key="1">
    <citation type="thesis" date="2020" institute="ProQuest LLC" country="789 East Eisenhower Parkway, Ann Arbor, MI, USA">
        <title>Comparative Genomics and Chromosome Evolution.</title>
        <authorList>
            <person name="Mudd A.B."/>
        </authorList>
    </citation>
    <scope>NUCLEOTIDE SEQUENCE</scope>
    <source>
        <strain evidence="1">237g6f4</strain>
        <tissue evidence="1">Blood</tissue>
    </source>
</reference>
<keyword evidence="2" id="KW-1185">Reference proteome</keyword>
<evidence type="ECO:0000313" key="1">
    <source>
        <dbReference type="EMBL" id="KAG8536977.1"/>
    </source>
</evidence>
<gene>
    <name evidence="1" type="ORF">GDO81_025297</name>
</gene>
<dbReference type="AlphaFoldDB" id="A0AAV6YIM6"/>
<organism evidence="1 2">
    <name type="scientific">Engystomops pustulosus</name>
    <name type="common">Tungara frog</name>
    <name type="synonym">Physalaemus pustulosus</name>
    <dbReference type="NCBI Taxonomy" id="76066"/>
    <lineage>
        <taxon>Eukaryota</taxon>
        <taxon>Metazoa</taxon>
        <taxon>Chordata</taxon>
        <taxon>Craniata</taxon>
        <taxon>Vertebrata</taxon>
        <taxon>Euteleostomi</taxon>
        <taxon>Amphibia</taxon>
        <taxon>Batrachia</taxon>
        <taxon>Anura</taxon>
        <taxon>Neobatrachia</taxon>
        <taxon>Hyloidea</taxon>
        <taxon>Leptodactylidae</taxon>
        <taxon>Leiuperinae</taxon>
        <taxon>Engystomops</taxon>
    </lineage>
</organism>
<name>A0AAV6YIM6_ENGPU</name>
<sequence>MLLSYFFSVRRSNLKRHPVFEEGIVYNVVLFLTVDATNKHQLHIALESKSTTDPLWDVNPPITTDFTSLSKPSVLYCYLVSEGATVTPSVCVVQLLHPYPGK</sequence>
<protein>
    <recommendedName>
        <fullName evidence="3">Leptin receptor</fullName>
    </recommendedName>
</protein>
<dbReference type="Proteomes" id="UP000824782">
    <property type="component" value="Unassembled WGS sequence"/>
</dbReference>
<dbReference type="EMBL" id="WNYA01035417">
    <property type="protein sequence ID" value="KAG8536977.1"/>
    <property type="molecule type" value="Genomic_DNA"/>
</dbReference>
<proteinExistence type="predicted"/>
<evidence type="ECO:0008006" key="3">
    <source>
        <dbReference type="Google" id="ProtNLM"/>
    </source>
</evidence>